<protein>
    <submittedName>
        <fullName evidence="1">Uncharacterized protein</fullName>
    </submittedName>
</protein>
<gene>
    <name evidence="1" type="ORF">TU86_21380</name>
</gene>
<dbReference type="EMBL" id="JYLF01000012">
    <property type="protein sequence ID" value="KMN11922.1"/>
    <property type="molecule type" value="Genomic_DNA"/>
</dbReference>
<dbReference type="AlphaFoldDB" id="A0A0J6IID8"/>
<evidence type="ECO:0000313" key="1">
    <source>
        <dbReference type="EMBL" id="KMN11922.1"/>
    </source>
</evidence>
<dbReference type="PATRIC" id="fig|1608994.3.peg.442"/>
<reference evidence="1 2" key="1">
    <citation type="submission" date="2015-02" db="EMBL/GenBank/DDBJ databases">
        <title>Pseudomonas helleri sp. nov. and Pseudomonas weihenstephanensis sp. nov., isolated from raw cows milk.</title>
        <authorList>
            <person name="von Neubeck M."/>
            <person name="Huptas C."/>
            <person name="Wenning M."/>
            <person name="Scherer S."/>
        </authorList>
    </citation>
    <scope>NUCLEOTIDE SEQUENCE [LARGE SCALE GENOMIC DNA]</scope>
    <source>
        <strain evidence="1 2">DSM 29166</strain>
    </source>
</reference>
<dbReference type="Proteomes" id="UP000036325">
    <property type="component" value="Unassembled WGS sequence"/>
</dbReference>
<comment type="caution">
    <text evidence="1">The sequence shown here is derived from an EMBL/GenBank/DDBJ whole genome shotgun (WGS) entry which is preliminary data.</text>
</comment>
<sequence>MLDSADAFSSILSASGDVLGMISQQEKASRSVAFKIKNDSEMVLIPQYTTIKDVKSVKENMNVCAPGIGTQIKFSYSHNGGINAGGHIEIGFMLTNSKFDSLKCVIDFQTNYDEWHPRMVEIIDPETDKAIKRHLFKTSRYSLSYIRFNHKSNESFSFGLATFNSLDSKGESYLNLTLTAWRKAADDVL</sequence>
<accession>A0A0J6IID8</accession>
<organism evidence="1 2">
    <name type="scientific">Pseudomonas weihenstephanensis</name>
    <dbReference type="NCBI Taxonomy" id="1608994"/>
    <lineage>
        <taxon>Bacteria</taxon>
        <taxon>Pseudomonadati</taxon>
        <taxon>Pseudomonadota</taxon>
        <taxon>Gammaproteobacteria</taxon>
        <taxon>Pseudomonadales</taxon>
        <taxon>Pseudomonadaceae</taxon>
        <taxon>Pseudomonas</taxon>
    </lineage>
</organism>
<evidence type="ECO:0000313" key="2">
    <source>
        <dbReference type="Proteomes" id="UP000036325"/>
    </source>
</evidence>
<proteinExistence type="predicted"/>
<name>A0A0J6IID8_9PSED</name>